<dbReference type="GO" id="GO:0006508">
    <property type="term" value="P:proteolysis"/>
    <property type="evidence" value="ECO:0007669"/>
    <property type="project" value="UniProtKB-KW"/>
</dbReference>
<keyword evidence="5 7" id="KW-0378">Hydrolase</keyword>
<dbReference type="Proteomes" id="UP000515153">
    <property type="component" value="Unplaced"/>
</dbReference>
<evidence type="ECO:0000256" key="5">
    <source>
        <dbReference type="ARBA" id="ARBA00022801"/>
    </source>
</evidence>
<gene>
    <name evidence="10" type="ORF">PgNI_01585</name>
</gene>
<evidence type="ECO:0000256" key="7">
    <source>
        <dbReference type="RuleBase" id="RU361156"/>
    </source>
</evidence>
<dbReference type="PRINTS" id="PR00724">
    <property type="entry name" value="CRBOXYPTASEC"/>
</dbReference>
<reference evidence="10" key="2">
    <citation type="submission" date="2019-10" db="EMBL/GenBank/DDBJ databases">
        <authorList>
            <consortium name="NCBI Genome Project"/>
        </authorList>
    </citation>
    <scope>NUCLEOTIDE SEQUENCE</scope>
    <source>
        <strain evidence="10">NI907</strain>
    </source>
</reference>
<dbReference type="RefSeq" id="XP_030987704.1">
    <property type="nucleotide sequence ID" value="XM_031121656.1"/>
</dbReference>
<dbReference type="PANTHER" id="PTHR11802">
    <property type="entry name" value="SERINE PROTEASE FAMILY S10 SERINE CARBOXYPEPTIDASE"/>
    <property type="match status" value="1"/>
</dbReference>
<reference evidence="10" key="1">
    <citation type="journal article" date="2019" name="Mol. Biol. Evol.">
        <title>Blast fungal genomes show frequent chromosomal changes, gene gains and losses, and effector gene turnover.</title>
        <authorList>
            <person name="Gomez Luciano L.B."/>
            <person name="Jason Tsai I."/>
            <person name="Chuma I."/>
            <person name="Tosa Y."/>
            <person name="Chen Y.H."/>
            <person name="Li J.Y."/>
            <person name="Li M.Y."/>
            <person name="Jade Lu M.Y."/>
            <person name="Nakayashiki H."/>
            <person name="Li W.H."/>
        </authorList>
    </citation>
    <scope>NUCLEOTIDE SEQUENCE</scope>
    <source>
        <strain evidence="10">NI907</strain>
    </source>
</reference>
<keyword evidence="2 7" id="KW-0121">Carboxypeptidase</keyword>
<reference evidence="10" key="3">
    <citation type="submission" date="2025-08" db="UniProtKB">
        <authorList>
            <consortium name="RefSeq"/>
        </authorList>
    </citation>
    <scope>IDENTIFICATION</scope>
    <source>
        <strain evidence="10">NI907</strain>
    </source>
</reference>
<dbReference type="FunFam" id="3.40.50.1820:FF:000118">
    <property type="entry name" value="Carboxypeptidase"/>
    <property type="match status" value="1"/>
</dbReference>
<dbReference type="InterPro" id="IPR018202">
    <property type="entry name" value="Ser_caboxypep_ser_AS"/>
</dbReference>
<dbReference type="AlphaFoldDB" id="A0A6P8BL08"/>
<dbReference type="KEGG" id="pgri:PgNI_01585"/>
<name>A0A6P8BL08_PYRGI</name>
<feature type="compositionally biased region" description="Polar residues" evidence="8">
    <location>
        <begin position="546"/>
        <end position="557"/>
    </location>
</feature>
<sequence>MHFQLSTSAWFLLLLGEATGLRSLQHVGKRDPVWLQPASLQKYEVPIDSTKDVNITTRETHAVVRRAQPLFLTDKTRQFAVDGNGIPEVKFDVGESYAGQLPISNNATDENKMFFWFFPSQNPLAKKEIMIWLNGGVLQIFRSCFLFPGCSSLAGLLQENGPFMWQAGTFRPVKNPYSWTELTNIVWIEQPIGTGFSTGKPTATNEEDVARQFLGFWRNFVDTFAVQGYKVYIAGESYAGAYCPYIADAMIKANDTQYFNVTGMLIYDPVIGEDSIQEEVPVMGLVNAWPGLFPFNDTFRTDLQARDAKCGLTEYMTKGLSYPPKGQLPSGSPVEKDEACAKIFDDVYRATFAINPCFNIYEITQSCPLLWDVLGYVPEGASIYFNRSDVKRAIHAPENTNWEVCKDGIFRNGTDRSPPSSRAALPNVIDHTQNVIVGHGSLDMVLIANGTLLSIQNMTWGGKLGFQSRPSSPFFVPRHREDFRSKQGLATLAGSGVMGFTHTERGLTYVGVEMSGHMVPQYQPAAAFRHVEVLLGRVANLSSTQPFTTQMNFTQPKPSELGGPPATANSPVGGASGSGRGSPKSESPRLSSPSTIFPFSILITLGFALVS</sequence>
<dbReference type="Gene3D" id="3.40.50.1820">
    <property type="entry name" value="alpha/beta hydrolase"/>
    <property type="match status" value="1"/>
</dbReference>
<feature type="region of interest" description="Disordered" evidence="8">
    <location>
        <begin position="546"/>
        <end position="593"/>
    </location>
</feature>
<feature type="chain" id="PRO_5028509712" description="Carboxypeptidase" evidence="7">
    <location>
        <begin position="21"/>
        <end position="611"/>
    </location>
</feature>
<dbReference type="Pfam" id="PF00450">
    <property type="entry name" value="Peptidase_S10"/>
    <property type="match status" value="1"/>
</dbReference>
<evidence type="ECO:0000256" key="8">
    <source>
        <dbReference type="SAM" id="MobiDB-lite"/>
    </source>
</evidence>
<proteinExistence type="inferred from homology"/>
<dbReference type="PANTHER" id="PTHR11802:SF479">
    <property type="entry name" value="CARBOXYPEPTIDASE"/>
    <property type="match status" value="1"/>
</dbReference>
<keyword evidence="6" id="KW-0325">Glycoprotein</keyword>
<evidence type="ECO:0000313" key="10">
    <source>
        <dbReference type="RefSeq" id="XP_030987704.1"/>
    </source>
</evidence>
<evidence type="ECO:0000256" key="2">
    <source>
        <dbReference type="ARBA" id="ARBA00022645"/>
    </source>
</evidence>
<comment type="similarity">
    <text evidence="1 7">Belongs to the peptidase S10 family.</text>
</comment>
<dbReference type="InterPro" id="IPR001563">
    <property type="entry name" value="Peptidase_S10"/>
</dbReference>
<dbReference type="PROSITE" id="PS00131">
    <property type="entry name" value="CARBOXYPEPT_SER_SER"/>
    <property type="match status" value="1"/>
</dbReference>
<evidence type="ECO:0000256" key="1">
    <source>
        <dbReference type="ARBA" id="ARBA00009431"/>
    </source>
</evidence>
<protein>
    <recommendedName>
        <fullName evidence="7">Carboxypeptidase</fullName>
        <ecNumber evidence="7">3.4.16.-</ecNumber>
    </recommendedName>
</protein>
<accession>A0A6P8BL08</accession>
<evidence type="ECO:0000256" key="4">
    <source>
        <dbReference type="ARBA" id="ARBA00022729"/>
    </source>
</evidence>
<evidence type="ECO:0000313" key="9">
    <source>
        <dbReference type="Proteomes" id="UP000515153"/>
    </source>
</evidence>
<feature type="compositionally biased region" description="Polar residues" evidence="8">
    <location>
        <begin position="584"/>
        <end position="593"/>
    </location>
</feature>
<evidence type="ECO:0000256" key="6">
    <source>
        <dbReference type="ARBA" id="ARBA00023180"/>
    </source>
</evidence>
<dbReference type="InterPro" id="IPR029058">
    <property type="entry name" value="AB_hydrolase_fold"/>
</dbReference>
<evidence type="ECO:0000256" key="3">
    <source>
        <dbReference type="ARBA" id="ARBA00022670"/>
    </source>
</evidence>
<dbReference type="SUPFAM" id="SSF53474">
    <property type="entry name" value="alpha/beta-Hydrolases"/>
    <property type="match status" value="1"/>
</dbReference>
<keyword evidence="9" id="KW-1185">Reference proteome</keyword>
<organism evidence="9 10">
    <name type="scientific">Pyricularia grisea</name>
    <name type="common">Crabgrass-specific blast fungus</name>
    <name type="synonym">Magnaporthe grisea</name>
    <dbReference type="NCBI Taxonomy" id="148305"/>
    <lineage>
        <taxon>Eukaryota</taxon>
        <taxon>Fungi</taxon>
        <taxon>Dikarya</taxon>
        <taxon>Ascomycota</taxon>
        <taxon>Pezizomycotina</taxon>
        <taxon>Sordariomycetes</taxon>
        <taxon>Sordariomycetidae</taxon>
        <taxon>Magnaporthales</taxon>
        <taxon>Pyriculariaceae</taxon>
        <taxon>Pyricularia</taxon>
    </lineage>
</organism>
<dbReference type="EC" id="3.4.16.-" evidence="7"/>
<dbReference type="GeneID" id="41956570"/>
<dbReference type="GO" id="GO:0004185">
    <property type="term" value="F:serine-type carboxypeptidase activity"/>
    <property type="evidence" value="ECO:0007669"/>
    <property type="project" value="UniProtKB-UniRule"/>
</dbReference>
<feature type="signal peptide" evidence="7">
    <location>
        <begin position="1"/>
        <end position="20"/>
    </location>
</feature>
<keyword evidence="3 7" id="KW-0645">Protease</keyword>
<keyword evidence="4 7" id="KW-0732">Signal</keyword>